<dbReference type="InterPro" id="IPR004038">
    <property type="entry name" value="Ribosomal_eL8/eL30/eS12/Gad45"/>
</dbReference>
<evidence type="ECO:0000256" key="1">
    <source>
        <dbReference type="SAM" id="Coils"/>
    </source>
</evidence>
<dbReference type="GO" id="GO:0035368">
    <property type="term" value="F:selenocysteine insertion sequence binding"/>
    <property type="evidence" value="ECO:0007669"/>
    <property type="project" value="InterPro"/>
</dbReference>
<feature type="region of interest" description="Disordered" evidence="2">
    <location>
        <begin position="639"/>
        <end position="661"/>
    </location>
</feature>
<evidence type="ECO:0000256" key="2">
    <source>
        <dbReference type="SAM" id="MobiDB-lite"/>
    </source>
</evidence>
<keyword evidence="1" id="KW-0175">Coiled coil</keyword>
<dbReference type="GO" id="GO:0001514">
    <property type="term" value="P:selenocysteine incorporation"/>
    <property type="evidence" value="ECO:0007669"/>
    <property type="project" value="TreeGrafter"/>
</dbReference>
<feature type="compositionally biased region" description="Polar residues" evidence="2">
    <location>
        <begin position="276"/>
        <end position="285"/>
    </location>
</feature>
<sequence>MAERGSGRAAAKGTRLSADVEPFVPKQQVMGAKWYESSPATLPRYLTTCYPFVQDPYVDRLHTSENGCNNLSQNFSELHPSYPDVSSHLSADYSLCYAYKQSSDSSLNLYAQTPLHCDDNCFSKHKYGGRGNKKKQLGQQDSTKEKPFLNQSSKETRARKELRNKGQNVNEAPEAGIGEQLQQPDAFGDNAAKGQDKQPNRCQNSKSKPLQKIQNESEPQTVITPEIVLSDFPVLQSPIMKQSSCDLRNSRVSSKVCEQSAKIWPSDDTTDMDESLGTTQLPGLSTSSVKYSVPDSMTVTASTVAPPASSPSTATPSALSWARIVSQAPKKPVLSSAPPKISTRNVSQSNDDETKLKEAAGRVKKKKSKKKAKEPKAASEPNESKTTVQELPRFEDDEEFPDLASAIGSSDKANSIGQDKLFSHKQVTKTLLKPSVDEELVFSVAISHAIGGEQISLDLNQKPVQILRKESFQEYVSSSHQKKAAEAPKKSGKKSKAPMQLDFGDMLAVLEQKQQEKKSKHTPKPIVLAVGGMFPLVSKETTSSKRQPQSSGQEKVPHNPLDSSAPLVKRGKQREVPKAKKPTSLKKIILKEREERKQRRLLEEKGLNPSSCDIFSQALAVDQDVNLDTQNGTAELNDSTEDLANSAPSSPCQNLQPLSEKNPEGTCTENILMNPSRPKIHSRRFREYCSQVLSKEVDNYVTDLLKELVRFQDRLYQKDPIKAKKKRRIVMGLREVLKHLKLKKLKCVIISPNCERIQSKGGLDDALHTIIEVACEQEIPFVFALNRRALGRCVNKAVPVSVVGIFSYDGAENQFHQMVELTEEARNAYQDMLNALEQELMAGEENSAEPLCNLTEDSTVALDRVTSQSFSEASEPEYVTTWKNLLRRQCNPDHSEAENTETSETLHCDSEEESGDSIQKFPKSVLDFECQAAIR</sequence>
<feature type="domain" description="Ribosomal protein eL8/eL30/eS12/Gadd45" evidence="3">
    <location>
        <begin position="722"/>
        <end position="812"/>
    </location>
</feature>
<feature type="coiled-coil region" evidence="1">
    <location>
        <begin position="818"/>
        <end position="846"/>
    </location>
</feature>
<dbReference type="Gene3D" id="3.30.1330.30">
    <property type="match status" value="1"/>
</dbReference>
<dbReference type="PANTHER" id="PTHR13284">
    <property type="entry name" value="GH01354P"/>
    <property type="match status" value="1"/>
</dbReference>
<dbReference type="EMBL" id="BFAA01000231">
    <property type="protein sequence ID" value="GCB69607.1"/>
    <property type="molecule type" value="Genomic_DNA"/>
</dbReference>
<feature type="region of interest" description="Disordered" evidence="2">
    <location>
        <begin position="893"/>
        <end position="916"/>
    </location>
</feature>
<feature type="region of interest" description="Disordered" evidence="2">
    <location>
        <begin position="539"/>
        <end position="585"/>
    </location>
</feature>
<dbReference type="Pfam" id="PF01248">
    <property type="entry name" value="Ribosomal_L7Ae"/>
    <property type="match status" value="1"/>
</dbReference>
<feature type="region of interest" description="Disordered" evidence="2">
    <location>
        <begin position="265"/>
        <end position="285"/>
    </location>
</feature>
<gene>
    <name evidence="4" type="ORF">scyTo_0001087</name>
</gene>
<dbReference type="STRING" id="75743.A0A401P8W5"/>
<feature type="compositionally biased region" description="Basic and acidic residues" evidence="2">
    <location>
        <begin position="352"/>
        <end position="361"/>
    </location>
</feature>
<keyword evidence="5" id="KW-1185">Reference proteome</keyword>
<dbReference type="FunFam" id="3.30.1330.30:FF:000004">
    <property type="entry name" value="selenocysteine insertion sequence-binding protein 2"/>
    <property type="match status" value="1"/>
</dbReference>
<dbReference type="PANTHER" id="PTHR13284:SF9">
    <property type="entry name" value="SELENOCYSTEINE INSERTION SEQUENCE-BINDING PROTEIN 2"/>
    <property type="match status" value="1"/>
</dbReference>
<feature type="compositionally biased region" description="Basic and acidic residues" evidence="2">
    <location>
        <begin position="154"/>
        <end position="164"/>
    </location>
</feature>
<dbReference type="GO" id="GO:0003730">
    <property type="term" value="F:mRNA 3'-UTR binding"/>
    <property type="evidence" value="ECO:0007669"/>
    <property type="project" value="TreeGrafter"/>
</dbReference>
<dbReference type="GO" id="GO:1990904">
    <property type="term" value="C:ribonucleoprotein complex"/>
    <property type="evidence" value="ECO:0007669"/>
    <property type="project" value="TreeGrafter"/>
</dbReference>
<feature type="compositionally biased region" description="Basic residues" evidence="2">
    <location>
        <begin position="362"/>
        <end position="373"/>
    </location>
</feature>
<name>A0A401P8W5_SCYTO</name>
<organism evidence="4 5">
    <name type="scientific">Scyliorhinus torazame</name>
    <name type="common">Cloudy catshark</name>
    <name type="synonym">Catulus torazame</name>
    <dbReference type="NCBI Taxonomy" id="75743"/>
    <lineage>
        <taxon>Eukaryota</taxon>
        <taxon>Metazoa</taxon>
        <taxon>Chordata</taxon>
        <taxon>Craniata</taxon>
        <taxon>Vertebrata</taxon>
        <taxon>Chondrichthyes</taxon>
        <taxon>Elasmobranchii</taxon>
        <taxon>Galeomorphii</taxon>
        <taxon>Galeoidea</taxon>
        <taxon>Carcharhiniformes</taxon>
        <taxon>Scyliorhinidae</taxon>
        <taxon>Scyliorhinus</taxon>
    </lineage>
</organism>
<dbReference type="Proteomes" id="UP000288216">
    <property type="component" value="Unassembled WGS sequence"/>
</dbReference>
<feature type="region of interest" description="Disordered" evidence="2">
    <location>
        <begin position="478"/>
        <end position="498"/>
    </location>
</feature>
<evidence type="ECO:0000313" key="5">
    <source>
        <dbReference type="Proteomes" id="UP000288216"/>
    </source>
</evidence>
<feature type="region of interest" description="Disordered" evidence="2">
    <location>
        <begin position="329"/>
        <end position="394"/>
    </location>
</feature>
<reference evidence="4 5" key="1">
    <citation type="journal article" date="2018" name="Nat. Ecol. Evol.">
        <title>Shark genomes provide insights into elasmobranch evolution and the origin of vertebrates.</title>
        <authorList>
            <person name="Hara Y"/>
            <person name="Yamaguchi K"/>
            <person name="Onimaru K"/>
            <person name="Kadota M"/>
            <person name="Koyanagi M"/>
            <person name="Keeley SD"/>
            <person name="Tatsumi K"/>
            <person name="Tanaka K"/>
            <person name="Motone F"/>
            <person name="Kageyama Y"/>
            <person name="Nozu R"/>
            <person name="Adachi N"/>
            <person name="Nishimura O"/>
            <person name="Nakagawa R"/>
            <person name="Tanegashima C"/>
            <person name="Kiyatake I"/>
            <person name="Matsumoto R"/>
            <person name="Murakumo K"/>
            <person name="Nishida K"/>
            <person name="Terakita A"/>
            <person name="Kuratani S"/>
            <person name="Sato K"/>
            <person name="Hyodo S Kuraku.S."/>
        </authorList>
    </citation>
    <scope>NUCLEOTIDE SEQUENCE [LARGE SCALE GENOMIC DNA]</scope>
</reference>
<dbReference type="OMA" id="WARIVSQ"/>
<dbReference type="InterPro" id="IPR029064">
    <property type="entry name" value="Ribosomal_eL30-like_sf"/>
</dbReference>
<proteinExistence type="predicted"/>
<dbReference type="GO" id="GO:0043021">
    <property type="term" value="F:ribonucleoprotein complex binding"/>
    <property type="evidence" value="ECO:0007669"/>
    <property type="project" value="TreeGrafter"/>
</dbReference>
<feature type="region of interest" description="Disordered" evidence="2">
    <location>
        <begin position="128"/>
        <end position="219"/>
    </location>
</feature>
<feature type="compositionally biased region" description="Polar residues" evidence="2">
    <location>
        <begin position="539"/>
        <end position="553"/>
    </location>
</feature>
<dbReference type="GO" id="GO:0005739">
    <property type="term" value="C:mitochondrion"/>
    <property type="evidence" value="ECO:0007669"/>
    <property type="project" value="TreeGrafter"/>
</dbReference>
<comment type="caution">
    <text evidence="4">The sequence shown here is derived from an EMBL/GenBank/DDBJ whole genome shotgun (WGS) entry which is preliminary data.</text>
</comment>
<accession>A0A401P8W5</accession>
<dbReference type="InterPro" id="IPR040051">
    <property type="entry name" value="SECISBP2"/>
</dbReference>
<evidence type="ECO:0000313" key="4">
    <source>
        <dbReference type="EMBL" id="GCB69607.1"/>
    </source>
</evidence>
<evidence type="ECO:0000259" key="3">
    <source>
        <dbReference type="Pfam" id="PF01248"/>
    </source>
</evidence>
<dbReference type="SUPFAM" id="SSF55315">
    <property type="entry name" value="L30e-like"/>
    <property type="match status" value="1"/>
</dbReference>
<protein>
    <recommendedName>
        <fullName evidence="3">Ribosomal protein eL8/eL30/eS12/Gadd45 domain-containing protein</fullName>
    </recommendedName>
</protein>
<feature type="compositionally biased region" description="Polar residues" evidence="2">
    <location>
        <begin position="200"/>
        <end position="219"/>
    </location>
</feature>
<dbReference type="AlphaFoldDB" id="A0A401P8W5"/>
<dbReference type="OrthoDB" id="263617at2759"/>